<evidence type="ECO:0000256" key="1">
    <source>
        <dbReference type="SAM" id="MobiDB-lite"/>
    </source>
</evidence>
<organism evidence="2 3">
    <name type="scientific">Astrephomene gubernaculifera</name>
    <dbReference type="NCBI Taxonomy" id="47775"/>
    <lineage>
        <taxon>Eukaryota</taxon>
        <taxon>Viridiplantae</taxon>
        <taxon>Chlorophyta</taxon>
        <taxon>core chlorophytes</taxon>
        <taxon>Chlorophyceae</taxon>
        <taxon>CS clade</taxon>
        <taxon>Chlamydomonadales</taxon>
        <taxon>Astrephomenaceae</taxon>
        <taxon>Astrephomene</taxon>
    </lineage>
</organism>
<feature type="non-terminal residue" evidence="2">
    <location>
        <position position="117"/>
    </location>
</feature>
<comment type="caution">
    <text evidence="2">The sequence shown here is derived from an EMBL/GenBank/DDBJ whole genome shotgun (WGS) entry which is preliminary data.</text>
</comment>
<reference evidence="2 3" key="1">
    <citation type="journal article" date="2021" name="Sci. Rep.">
        <title>Genome sequencing of the multicellular alga Astrephomene provides insights into convergent evolution of germ-soma differentiation.</title>
        <authorList>
            <person name="Yamashita S."/>
            <person name="Yamamoto K."/>
            <person name="Matsuzaki R."/>
            <person name="Suzuki S."/>
            <person name="Yamaguchi H."/>
            <person name="Hirooka S."/>
            <person name="Minakuchi Y."/>
            <person name="Miyagishima S."/>
            <person name="Kawachi M."/>
            <person name="Toyoda A."/>
            <person name="Nozaki H."/>
        </authorList>
    </citation>
    <scope>NUCLEOTIDE SEQUENCE [LARGE SCALE GENOMIC DNA]</scope>
    <source>
        <strain evidence="2 3">NIES-4017</strain>
    </source>
</reference>
<proteinExistence type="predicted"/>
<gene>
    <name evidence="2" type="ORF">Agub_g7751</name>
</gene>
<sequence>MSLSSTRPFNGTDEPSPDEVVGNLITGNPEEYPQEGTEFVEADSLPLWREAGNLGDQGNCWGVVQQWAEVAEVPVLDTETRNACYTFMPTQPTDQLVSLEDALAASNPSSADFSDEL</sequence>
<dbReference type="EMBL" id="BMAR01000013">
    <property type="protein sequence ID" value="GFR46212.1"/>
    <property type="molecule type" value="Genomic_DNA"/>
</dbReference>
<feature type="region of interest" description="Disordered" evidence="1">
    <location>
        <begin position="1"/>
        <end position="32"/>
    </location>
</feature>
<dbReference type="Proteomes" id="UP001054857">
    <property type="component" value="Unassembled WGS sequence"/>
</dbReference>
<evidence type="ECO:0000313" key="3">
    <source>
        <dbReference type="Proteomes" id="UP001054857"/>
    </source>
</evidence>
<keyword evidence="3" id="KW-1185">Reference proteome</keyword>
<accession>A0AAD3DT92</accession>
<evidence type="ECO:0000313" key="2">
    <source>
        <dbReference type="EMBL" id="GFR46212.1"/>
    </source>
</evidence>
<dbReference type="AlphaFoldDB" id="A0AAD3DT92"/>
<protein>
    <submittedName>
        <fullName evidence="2">Uncharacterized protein</fullName>
    </submittedName>
</protein>
<name>A0AAD3DT92_9CHLO</name>